<dbReference type="RefSeq" id="WP_309482626.1">
    <property type="nucleotide sequence ID" value="NZ_CP133720.1"/>
</dbReference>
<evidence type="ECO:0000256" key="1">
    <source>
        <dbReference type="SAM" id="Phobius"/>
    </source>
</evidence>
<dbReference type="PROSITE" id="PS51257">
    <property type="entry name" value="PROKAR_LIPOPROTEIN"/>
    <property type="match status" value="1"/>
</dbReference>
<accession>A0ABY9RJM1</accession>
<feature type="signal peptide" evidence="2">
    <location>
        <begin position="1"/>
        <end position="28"/>
    </location>
</feature>
<protein>
    <submittedName>
        <fullName evidence="3">Uncharacterized protein</fullName>
    </submittedName>
</protein>
<evidence type="ECO:0000256" key="2">
    <source>
        <dbReference type="SAM" id="SignalP"/>
    </source>
</evidence>
<keyword evidence="4" id="KW-1185">Reference proteome</keyword>
<feature type="transmembrane region" description="Helical" evidence="1">
    <location>
        <begin position="190"/>
        <end position="207"/>
    </location>
</feature>
<dbReference type="EMBL" id="CP133720">
    <property type="protein sequence ID" value="WMW81136.1"/>
    <property type="molecule type" value="Genomic_DNA"/>
</dbReference>
<feature type="chain" id="PRO_5045702052" evidence="2">
    <location>
        <begin position="29"/>
        <end position="214"/>
    </location>
</feature>
<proteinExistence type="predicted"/>
<sequence>MRINLLLNRLGTFLIVILACVACSKGQADPQYGRQIAAKYTFVAEDLSQFNQFLEQQRSAPTASPSTPSLARWVGPRLMVERESSPYTVVVKLTGKSRYRGDISTSLSLGWEVDGGVRTSAFPPLAKQDVEGDMSVVLTKAGAPVRFGESKTVALVIDLLKSENVNIEGLEVEVWNGVADDSWKDALRPMRWLGLLFVLLLIRYFWVRSKKTLL</sequence>
<keyword evidence="1" id="KW-0812">Transmembrane</keyword>
<evidence type="ECO:0000313" key="3">
    <source>
        <dbReference type="EMBL" id="WMW81136.1"/>
    </source>
</evidence>
<keyword evidence="1" id="KW-1133">Transmembrane helix</keyword>
<organism evidence="3 4">
    <name type="scientific">Undibacterium cyanobacteriorum</name>
    <dbReference type="NCBI Taxonomy" id="3073561"/>
    <lineage>
        <taxon>Bacteria</taxon>
        <taxon>Pseudomonadati</taxon>
        <taxon>Pseudomonadota</taxon>
        <taxon>Betaproteobacteria</taxon>
        <taxon>Burkholderiales</taxon>
        <taxon>Oxalobacteraceae</taxon>
        <taxon>Undibacterium</taxon>
    </lineage>
</organism>
<evidence type="ECO:0000313" key="4">
    <source>
        <dbReference type="Proteomes" id="UP001181355"/>
    </source>
</evidence>
<reference evidence="3" key="1">
    <citation type="submission" date="2023-09" db="EMBL/GenBank/DDBJ databases">
        <title>Undibacterium sp. 20NA77.5 isolated from freshwater.</title>
        <authorList>
            <person name="Le V."/>
            <person name="Ko S.-R."/>
            <person name="Ahn C.-Y."/>
            <person name="Oh H.-M."/>
        </authorList>
    </citation>
    <scope>NUCLEOTIDE SEQUENCE</scope>
    <source>
        <strain evidence="3">20NA77.5</strain>
    </source>
</reference>
<gene>
    <name evidence="3" type="ORF">RF679_02350</name>
</gene>
<name>A0ABY9RJM1_9BURK</name>
<keyword evidence="2" id="KW-0732">Signal</keyword>
<dbReference type="Proteomes" id="UP001181355">
    <property type="component" value="Chromosome"/>
</dbReference>
<keyword evidence="1" id="KW-0472">Membrane</keyword>